<dbReference type="AlphaFoldDB" id="A0A813UKH7"/>
<dbReference type="GO" id="GO:0000981">
    <property type="term" value="F:DNA-binding transcription factor activity, RNA polymerase II-specific"/>
    <property type="evidence" value="ECO:0007669"/>
    <property type="project" value="TreeGrafter"/>
</dbReference>
<dbReference type="InterPro" id="IPR002546">
    <property type="entry name" value="MyoD_N"/>
</dbReference>
<evidence type="ECO:0000313" key="6">
    <source>
        <dbReference type="EMBL" id="CAF0827940.1"/>
    </source>
</evidence>
<dbReference type="InterPro" id="IPR036638">
    <property type="entry name" value="HLH_DNA-bd_sf"/>
</dbReference>
<dbReference type="GO" id="GO:0045663">
    <property type="term" value="P:positive regulation of myoblast differentiation"/>
    <property type="evidence" value="ECO:0007669"/>
    <property type="project" value="TreeGrafter"/>
</dbReference>
<dbReference type="InterPro" id="IPR039704">
    <property type="entry name" value="Myogenic_factor"/>
</dbReference>
<dbReference type="PANTHER" id="PTHR11534:SF9">
    <property type="entry name" value="MYOGENIC-DETERMINATION PROTEIN"/>
    <property type="match status" value="1"/>
</dbReference>
<dbReference type="Proteomes" id="UP000681722">
    <property type="component" value="Unassembled WGS sequence"/>
</dbReference>
<proteinExistence type="predicted"/>
<name>A0A813UKH7_9BILA</name>
<evidence type="ECO:0000256" key="1">
    <source>
        <dbReference type="ARBA" id="ARBA00004123"/>
    </source>
</evidence>
<dbReference type="GO" id="GO:0007517">
    <property type="term" value="P:muscle organ development"/>
    <property type="evidence" value="ECO:0007669"/>
    <property type="project" value="InterPro"/>
</dbReference>
<comment type="subcellular location">
    <subcellularLocation>
        <location evidence="1">Nucleus</location>
    </subcellularLocation>
</comment>
<evidence type="ECO:0000313" key="7">
    <source>
        <dbReference type="EMBL" id="CAF3614853.1"/>
    </source>
</evidence>
<dbReference type="GO" id="GO:0000978">
    <property type="term" value="F:RNA polymerase II cis-regulatory region sequence-specific DNA binding"/>
    <property type="evidence" value="ECO:0007669"/>
    <property type="project" value="TreeGrafter"/>
</dbReference>
<keyword evidence="3" id="KW-0539">Nucleus</keyword>
<keyword evidence="8" id="KW-1185">Reference proteome</keyword>
<dbReference type="Pfam" id="PF00010">
    <property type="entry name" value="HLH"/>
    <property type="match status" value="1"/>
</dbReference>
<evidence type="ECO:0000313" key="8">
    <source>
        <dbReference type="Proteomes" id="UP000663829"/>
    </source>
</evidence>
<dbReference type="PANTHER" id="PTHR11534">
    <property type="entry name" value="MYOGENIC FACTOR"/>
    <property type="match status" value="1"/>
</dbReference>
<organism evidence="6 8">
    <name type="scientific">Didymodactylos carnosus</name>
    <dbReference type="NCBI Taxonomy" id="1234261"/>
    <lineage>
        <taxon>Eukaryota</taxon>
        <taxon>Metazoa</taxon>
        <taxon>Spiralia</taxon>
        <taxon>Gnathifera</taxon>
        <taxon>Rotifera</taxon>
        <taxon>Eurotatoria</taxon>
        <taxon>Bdelloidea</taxon>
        <taxon>Philodinida</taxon>
        <taxon>Philodinidae</taxon>
        <taxon>Didymodactylos</taxon>
    </lineage>
</organism>
<evidence type="ECO:0000259" key="5">
    <source>
        <dbReference type="PROSITE" id="PS50888"/>
    </source>
</evidence>
<evidence type="ECO:0000256" key="4">
    <source>
        <dbReference type="SAM" id="MobiDB-lite"/>
    </source>
</evidence>
<keyword evidence="2" id="KW-0238">DNA-binding</keyword>
<dbReference type="Proteomes" id="UP000663829">
    <property type="component" value="Unassembled WGS sequence"/>
</dbReference>
<sequence length="417" mass="46895">MMTDYRSCQYDQGSGNYVYNPHQNLLQHHLHPTTTHHNQQHQIYETAAAVSYAAMLPTEFASNYTQLYHGNLRYPPYDNTTSLYPTNTYNTAQTSNELESINGGLLPYTSSPINGNCSSHQSSYSNRLSPLPPLLSTSSNTPLTRNNTSQNFYTNSSNTAKSVLSPLQPTISPIKPSLTPTNQNYGSPSSTMSSSLSPHTSDDGKELYKDLLPPSKTECSDNDIHHHILAPSDSCDGTRRCLLWACKACKRKTVTVDRRKAATMRERRRLRKVNEAFETLKRRTCPNPSQRLPKVEILRNAIEYIENLEDLLRSAGVSARQLIEKQNSNNNTATVTREDCSVGFYFAFAYIYYAKVKTSRLTAKNYSEKYADYNSTSAQYSTIETNNYDEPQTSSVSSLDCLSMIVESIDPNKLSTR</sequence>
<feature type="compositionally biased region" description="Polar residues" evidence="4">
    <location>
        <begin position="150"/>
        <end position="171"/>
    </location>
</feature>
<feature type="domain" description="BHLH" evidence="5">
    <location>
        <begin position="257"/>
        <end position="308"/>
    </location>
</feature>
<dbReference type="FunFam" id="4.10.280.10:FF:000005">
    <property type="entry name" value="Myogenic factor"/>
    <property type="match status" value="1"/>
</dbReference>
<feature type="region of interest" description="Disordered" evidence="4">
    <location>
        <begin position="117"/>
        <end position="205"/>
    </location>
</feature>
<dbReference type="SMART" id="SM00353">
    <property type="entry name" value="HLH"/>
    <property type="match status" value="1"/>
</dbReference>
<dbReference type="InterPro" id="IPR011598">
    <property type="entry name" value="bHLH_dom"/>
</dbReference>
<dbReference type="EMBL" id="CAJNOQ010000686">
    <property type="protein sequence ID" value="CAF0827940.1"/>
    <property type="molecule type" value="Genomic_DNA"/>
</dbReference>
<dbReference type="CDD" id="cd19699">
    <property type="entry name" value="bHLH_TS_dMYOD_like"/>
    <property type="match status" value="1"/>
</dbReference>
<dbReference type="GO" id="GO:0046983">
    <property type="term" value="F:protein dimerization activity"/>
    <property type="evidence" value="ECO:0007669"/>
    <property type="project" value="InterPro"/>
</dbReference>
<accession>A0A813UKH7</accession>
<dbReference type="EMBL" id="CAJOBC010000686">
    <property type="protein sequence ID" value="CAF3614853.1"/>
    <property type="molecule type" value="Genomic_DNA"/>
</dbReference>
<dbReference type="OrthoDB" id="10049614at2759"/>
<dbReference type="Gene3D" id="4.10.280.10">
    <property type="entry name" value="Helix-loop-helix DNA-binding domain"/>
    <property type="match status" value="1"/>
</dbReference>
<feature type="compositionally biased region" description="Low complexity" evidence="4">
    <location>
        <begin position="187"/>
        <end position="199"/>
    </location>
</feature>
<gene>
    <name evidence="6" type="ORF">GPM918_LOCUS4898</name>
    <name evidence="7" type="ORF">SRO942_LOCUS4899</name>
</gene>
<evidence type="ECO:0000256" key="3">
    <source>
        <dbReference type="ARBA" id="ARBA00023242"/>
    </source>
</evidence>
<feature type="compositionally biased region" description="Low complexity" evidence="4">
    <location>
        <begin position="122"/>
        <end position="149"/>
    </location>
</feature>
<dbReference type="PROSITE" id="PS50888">
    <property type="entry name" value="BHLH"/>
    <property type="match status" value="1"/>
</dbReference>
<reference evidence="6" key="1">
    <citation type="submission" date="2021-02" db="EMBL/GenBank/DDBJ databases">
        <authorList>
            <person name="Nowell W R."/>
        </authorList>
    </citation>
    <scope>NUCLEOTIDE SEQUENCE</scope>
</reference>
<dbReference type="SMART" id="SM00520">
    <property type="entry name" value="BASIC"/>
    <property type="match status" value="1"/>
</dbReference>
<evidence type="ECO:0000256" key="2">
    <source>
        <dbReference type="ARBA" id="ARBA00023125"/>
    </source>
</evidence>
<dbReference type="Pfam" id="PF01586">
    <property type="entry name" value="Basic"/>
    <property type="match status" value="1"/>
</dbReference>
<comment type="caution">
    <text evidence="6">The sequence shown here is derived from an EMBL/GenBank/DDBJ whole genome shotgun (WGS) entry which is preliminary data.</text>
</comment>
<dbReference type="GO" id="GO:0005634">
    <property type="term" value="C:nucleus"/>
    <property type="evidence" value="ECO:0007669"/>
    <property type="project" value="UniProtKB-SubCell"/>
</dbReference>
<dbReference type="SUPFAM" id="SSF47459">
    <property type="entry name" value="HLH, helix-loop-helix DNA-binding domain"/>
    <property type="match status" value="1"/>
</dbReference>
<protein>
    <recommendedName>
        <fullName evidence="5">BHLH domain-containing protein</fullName>
    </recommendedName>
</protein>